<organism evidence="1 2">
    <name type="scientific">Candidatus Methanocrinis alkalitolerans</name>
    <dbReference type="NCBI Taxonomy" id="3033395"/>
    <lineage>
        <taxon>Archaea</taxon>
        <taxon>Methanobacteriati</taxon>
        <taxon>Methanobacteriota</taxon>
        <taxon>Stenosarchaea group</taxon>
        <taxon>Methanomicrobia</taxon>
        <taxon>Methanotrichales</taxon>
        <taxon>Methanotrichaceae</taxon>
        <taxon>Methanocrinis</taxon>
    </lineage>
</organism>
<evidence type="ECO:0000313" key="2">
    <source>
        <dbReference type="Proteomes" id="UP001215956"/>
    </source>
</evidence>
<dbReference type="Proteomes" id="UP001215956">
    <property type="component" value="Unassembled WGS sequence"/>
</dbReference>
<accession>A0ABT5XEN0</accession>
<sequence length="115" mass="12204">MADCTGPNCPVDFNAGDMSFGTWPANMNLDFVSSGEQKAFAFWHGDAGNALDVKKDQTAGMVYEDFATPLRWDTRVINIEKISSGNQFATATGYATAKNSISVCSTQGTAAGCDC</sequence>
<proteinExistence type="predicted"/>
<name>A0ABT5XEN0_9EURY</name>
<keyword evidence="2" id="KW-1185">Reference proteome</keyword>
<gene>
    <name evidence="1" type="ORF">P0O24_06135</name>
</gene>
<reference evidence="1 2" key="1">
    <citation type="submission" date="2023-03" db="EMBL/GenBank/DDBJ databases">
        <title>Whole genome sequencing of Methanotrichaceae archaeon M04Ac.</title>
        <authorList>
            <person name="Khomyakova M.A."/>
            <person name="Merkel A.Y."/>
            <person name="Slobodkin A.I."/>
        </authorList>
    </citation>
    <scope>NUCLEOTIDE SEQUENCE [LARGE SCALE GENOMIC DNA]</scope>
    <source>
        <strain evidence="1 2">M04Ac</strain>
    </source>
</reference>
<comment type="caution">
    <text evidence="1">The sequence shown here is derived from an EMBL/GenBank/DDBJ whole genome shotgun (WGS) entry which is preliminary data.</text>
</comment>
<evidence type="ECO:0000313" key="1">
    <source>
        <dbReference type="EMBL" id="MDF0593159.1"/>
    </source>
</evidence>
<dbReference type="EMBL" id="JARFPL010000015">
    <property type="protein sequence ID" value="MDF0593159.1"/>
    <property type="molecule type" value="Genomic_DNA"/>
</dbReference>
<protein>
    <submittedName>
        <fullName evidence="1">Uncharacterized protein</fullName>
    </submittedName>
</protein>